<dbReference type="PANTHER" id="PTHR33048">
    <property type="entry name" value="PTH11-LIKE INTEGRAL MEMBRANE PROTEIN (AFU_ORTHOLOGUE AFUA_5G11245)"/>
    <property type="match status" value="1"/>
</dbReference>
<protein>
    <recommendedName>
        <fullName evidence="7">Rhodopsin domain-containing protein</fullName>
    </recommendedName>
</protein>
<evidence type="ECO:0000313" key="9">
    <source>
        <dbReference type="Proteomes" id="UP000292402"/>
    </source>
</evidence>
<comment type="similarity">
    <text evidence="5">Belongs to the SAT4 family.</text>
</comment>
<accession>A0A4Q4MEA7</accession>
<evidence type="ECO:0000256" key="1">
    <source>
        <dbReference type="ARBA" id="ARBA00004141"/>
    </source>
</evidence>
<evidence type="ECO:0000256" key="6">
    <source>
        <dbReference type="SAM" id="Phobius"/>
    </source>
</evidence>
<comment type="subcellular location">
    <subcellularLocation>
        <location evidence="1">Membrane</location>
        <topology evidence="1">Multi-pass membrane protein</topology>
    </subcellularLocation>
</comment>
<organism evidence="8 9">
    <name type="scientific">Alternaria tenuissima</name>
    <dbReference type="NCBI Taxonomy" id="119927"/>
    <lineage>
        <taxon>Eukaryota</taxon>
        <taxon>Fungi</taxon>
        <taxon>Dikarya</taxon>
        <taxon>Ascomycota</taxon>
        <taxon>Pezizomycotina</taxon>
        <taxon>Dothideomycetes</taxon>
        <taxon>Pleosporomycetidae</taxon>
        <taxon>Pleosporales</taxon>
        <taxon>Pleosporineae</taxon>
        <taxon>Pleosporaceae</taxon>
        <taxon>Alternaria</taxon>
        <taxon>Alternaria sect. Alternaria</taxon>
        <taxon>Alternaria alternata complex</taxon>
    </lineage>
</organism>
<proteinExistence type="inferred from homology"/>
<dbReference type="AlphaFoldDB" id="A0A4Q4MEA7"/>
<dbReference type="EMBL" id="PDXA01000022">
    <property type="protein sequence ID" value="RYN48725.1"/>
    <property type="molecule type" value="Genomic_DNA"/>
</dbReference>
<dbReference type="InterPro" id="IPR049326">
    <property type="entry name" value="Rhodopsin_dom_fungi"/>
</dbReference>
<evidence type="ECO:0000256" key="3">
    <source>
        <dbReference type="ARBA" id="ARBA00022989"/>
    </source>
</evidence>
<gene>
    <name evidence="8" type="ORF">AA0114_g7061</name>
</gene>
<evidence type="ECO:0000256" key="2">
    <source>
        <dbReference type="ARBA" id="ARBA00022692"/>
    </source>
</evidence>
<keyword evidence="3 6" id="KW-1133">Transmembrane helix</keyword>
<keyword evidence="4 6" id="KW-0472">Membrane</keyword>
<keyword evidence="2 6" id="KW-0812">Transmembrane</keyword>
<evidence type="ECO:0000256" key="5">
    <source>
        <dbReference type="ARBA" id="ARBA00038359"/>
    </source>
</evidence>
<feature type="transmembrane region" description="Helical" evidence="6">
    <location>
        <begin position="255"/>
        <end position="279"/>
    </location>
</feature>
<dbReference type="Proteomes" id="UP000292402">
    <property type="component" value="Unassembled WGS sequence"/>
</dbReference>
<dbReference type="Pfam" id="PF20684">
    <property type="entry name" value="Fung_rhodopsin"/>
    <property type="match status" value="1"/>
</dbReference>
<dbReference type="GO" id="GO:0016020">
    <property type="term" value="C:membrane"/>
    <property type="evidence" value="ECO:0007669"/>
    <property type="project" value="UniProtKB-SubCell"/>
</dbReference>
<dbReference type="PANTHER" id="PTHR33048:SF146">
    <property type="entry name" value="INTEGRAL MEMBRANE PROTEIN"/>
    <property type="match status" value="1"/>
</dbReference>
<feature type="domain" description="Rhodopsin" evidence="7">
    <location>
        <begin position="31"/>
        <end position="278"/>
    </location>
</feature>
<feature type="transmembrane region" description="Helical" evidence="6">
    <location>
        <begin position="20"/>
        <end position="39"/>
    </location>
</feature>
<evidence type="ECO:0000313" key="8">
    <source>
        <dbReference type="EMBL" id="RYN48725.1"/>
    </source>
</evidence>
<feature type="transmembrane region" description="Helical" evidence="6">
    <location>
        <begin position="217"/>
        <end position="235"/>
    </location>
</feature>
<feature type="transmembrane region" description="Helical" evidence="6">
    <location>
        <begin position="134"/>
        <end position="156"/>
    </location>
</feature>
<feature type="transmembrane region" description="Helical" evidence="6">
    <location>
        <begin position="185"/>
        <end position="205"/>
    </location>
</feature>
<name>A0A4Q4MEA7_9PLEO</name>
<dbReference type="InterPro" id="IPR052337">
    <property type="entry name" value="SAT4-like"/>
</dbReference>
<comment type="caution">
    <text evidence="8">The sequence shown here is derived from an EMBL/GenBank/DDBJ whole genome shotgun (WGS) entry which is preliminary data.</text>
</comment>
<feature type="transmembrane region" description="Helical" evidence="6">
    <location>
        <begin position="92"/>
        <end position="113"/>
    </location>
</feature>
<feature type="transmembrane region" description="Helical" evidence="6">
    <location>
        <begin position="48"/>
        <end position="72"/>
    </location>
</feature>
<sequence>MPSTYKEIISEPEFFRTSYAMVALASTFILARVSVQVWMRRAMESQDYFLYAAFIFFLAMSICYLIVIPKIYAIAKVQVGLLQPWPSILDDILVYVRTIFVTTTLFWLALWSVKLSLLALYKKLLEGLPTVWKKLWWAVIGFCTVALIGCIISYFTSCPDFTALIMDGECTEGPRSVRGQLASLYMSYAVDILSDFMIMLLPIRLVWNLQMARAQKIAVVALFSSGFVVVTFATLRVVQVGIKTGNSTSPSPTWLAFWTIIESAVAICIGCCPAFAVFYRNTHTPHVSYDTSGYVRHNQSRSGADPNYPDAIKMNAVAVSSSRKKVPRRDIYWDDTRSSQEELAADNKNIMVTTTLQQDNSRSDLEK</sequence>
<evidence type="ECO:0000259" key="7">
    <source>
        <dbReference type="Pfam" id="PF20684"/>
    </source>
</evidence>
<evidence type="ECO:0000256" key="4">
    <source>
        <dbReference type="ARBA" id="ARBA00023136"/>
    </source>
</evidence>
<reference evidence="9" key="1">
    <citation type="journal article" date="2019" name="bioRxiv">
        <title>Genomics, evolutionary history and diagnostics of the Alternaria alternata species group including apple and Asian pear pathotypes.</title>
        <authorList>
            <person name="Armitage A.D."/>
            <person name="Cockerton H.M."/>
            <person name="Sreenivasaprasad S."/>
            <person name="Woodhall J.W."/>
            <person name="Lane C.R."/>
            <person name="Harrison R.J."/>
            <person name="Clarkson J.P."/>
        </authorList>
    </citation>
    <scope>NUCLEOTIDE SEQUENCE [LARGE SCALE GENOMIC DNA]</scope>
    <source>
        <strain evidence="9">FERA 1082</strain>
    </source>
</reference>